<proteinExistence type="predicted"/>
<dbReference type="EMBL" id="ML769443">
    <property type="protein sequence ID" value="KAE9401688.1"/>
    <property type="molecule type" value="Genomic_DNA"/>
</dbReference>
<dbReference type="AlphaFoldDB" id="A0A6A4HWT1"/>
<feature type="compositionally biased region" description="Basic residues" evidence="2">
    <location>
        <begin position="13"/>
        <end position="22"/>
    </location>
</feature>
<protein>
    <submittedName>
        <fullName evidence="3">Uncharacterized protein</fullName>
    </submittedName>
</protein>
<feature type="region of interest" description="Disordered" evidence="2">
    <location>
        <begin position="1"/>
        <end position="34"/>
    </location>
</feature>
<name>A0A6A4HWT1_9AGAR</name>
<sequence length="124" mass="14147">MPLDHEAPPRLRQYGRRNRSRKSGPSSVNPINLRRSARLQQQHNRSIVSSDSNSTATGLSKLRTFSSSLYLQPNGKHITSHAQEIQELQRKIEKTLDEFAAFKDAQKERFSCPICLHLAINPRV</sequence>
<evidence type="ECO:0000256" key="1">
    <source>
        <dbReference type="SAM" id="Coils"/>
    </source>
</evidence>
<evidence type="ECO:0000256" key="2">
    <source>
        <dbReference type="SAM" id="MobiDB-lite"/>
    </source>
</evidence>
<dbReference type="Proteomes" id="UP000799118">
    <property type="component" value="Unassembled WGS sequence"/>
</dbReference>
<organism evidence="3 4">
    <name type="scientific">Gymnopus androsaceus JB14</name>
    <dbReference type="NCBI Taxonomy" id="1447944"/>
    <lineage>
        <taxon>Eukaryota</taxon>
        <taxon>Fungi</taxon>
        <taxon>Dikarya</taxon>
        <taxon>Basidiomycota</taxon>
        <taxon>Agaricomycotina</taxon>
        <taxon>Agaricomycetes</taxon>
        <taxon>Agaricomycetidae</taxon>
        <taxon>Agaricales</taxon>
        <taxon>Marasmiineae</taxon>
        <taxon>Omphalotaceae</taxon>
        <taxon>Gymnopus</taxon>
    </lineage>
</organism>
<feature type="coiled-coil region" evidence="1">
    <location>
        <begin position="78"/>
        <end position="105"/>
    </location>
</feature>
<reference evidence="3" key="1">
    <citation type="journal article" date="2019" name="Environ. Microbiol.">
        <title>Fungal ecological strategies reflected in gene transcription - a case study of two litter decomposers.</title>
        <authorList>
            <person name="Barbi F."/>
            <person name="Kohler A."/>
            <person name="Barry K."/>
            <person name="Baskaran P."/>
            <person name="Daum C."/>
            <person name="Fauchery L."/>
            <person name="Ihrmark K."/>
            <person name="Kuo A."/>
            <person name="LaButti K."/>
            <person name="Lipzen A."/>
            <person name="Morin E."/>
            <person name="Grigoriev I.V."/>
            <person name="Henrissat B."/>
            <person name="Lindahl B."/>
            <person name="Martin F."/>
        </authorList>
    </citation>
    <scope>NUCLEOTIDE SEQUENCE</scope>
    <source>
        <strain evidence="3">JB14</strain>
    </source>
</reference>
<evidence type="ECO:0000313" key="3">
    <source>
        <dbReference type="EMBL" id="KAE9401688.1"/>
    </source>
</evidence>
<keyword evidence="4" id="KW-1185">Reference proteome</keyword>
<dbReference type="OrthoDB" id="3116622at2759"/>
<evidence type="ECO:0000313" key="4">
    <source>
        <dbReference type="Proteomes" id="UP000799118"/>
    </source>
</evidence>
<accession>A0A6A4HWT1</accession>
<gene>
    <name evidence="3" type="ORF">BT96DRAFT_991852</name>
</gene>
<keyword evidence="1" id="KW-0175">Coiled coil</keyword>